<feature type="region of interest" description="Disordered" evidence="3">
    <location>
        <begin position="316"/>
        <end position="340"/>
    </location>
</feature>
<evidence type="ECO:0000256" key="2">
    <source>
        <dbReference type="ARBA" id="ARBA00022737"/>
    </source>
</evidence>
<feature type="compositionally biased region" description="Polar residues" evidence="3">
    <location>
        <begin position="1"/>
        <end position="13"/>
    </location>
</feature>
<dbReference type="SUPFAM" id="SSF49695">
    <property type="entry name" value="gamma-Crystallin-like"/>
    <property type="match status" value="3"/>
</dbReference>
<feature type="region of interest" description="Disordered" evidence="3">
    <location>
        <begin position="1"/>
        <end position="25"/>
    </location>
</feature>
<evidence type="ECO:0000313" key="6">
    <source>
        <dbReference type="Proteomes" id="UP000694568"/>
    </source>
</evidence>
<dbReference type="Gene3D" id="2.80.10.50">
    <property type="match status" value="1"/>
</dbReference>
<keyword evidence="2" id="KW-0677">Repeat</keyword>
<evidence type="ECO:0000256" key="3">
    <source>
        <dbReference type="SAM" id="MobiDB-lite"/>
    </source>
</evidence>
<reference evidence="5" key="2">
    <citation type="submission" date="2025-09" db="UniProtKB">
        <authorList>
            <consortium name="Ensembl"/>
        </authorList>
    </citation>
    <scope>IDENTIFICATION</scope>
</reference>
<feature type="compositionally biased region" description="Polar residues" evidence="3">
    <location>
        <begin position="38"/>
        <end position="64"/>
    </location>
</feature>
<dbReference type="InterPro" id="IPR001064">
    <property type="entry name" value="Beta/gamma_crystallin"/>
</dbReference>
<dbReference type="Gene3D" id="2.60.20.10">
    <property type="entry name" value="Crystallins"/>
    <property type="match status" value="6"/>
</dbReference>
<dbReference type="PANTHER" id="PTHR11818">
    <property type="entry name" value="BETA/GAMMA CRYSTALLIN"/>
    <property type="match status" value="1"/>
</dbReference>
<name>A0A8C9Z1S4_SANLU</name>
<dbReference type="PROSITE" id="PS50915">
    <property type="entry name" value="CRYSTALLIN_BETA_GAMMA"/>
    <property type="match status" value="7"/>
</dbReference>
<feature type="compositionally biased region" description="Polar residues" evidence="3">
    <location>
        <begin position="454"/>
        <end position="466"/>
    </location>
</feature>
<gene>
    <name evidence="5" type="primary">crybg2</name>
</gene>
<keyword evidence="6" id="KW-1185">Reference proteome</keyword>
<feature type="domain" description="Beta/gamma crystallin 'Greek key'" evidence="4">
    <location>
        <begin position="529"/>
        <end position="571"/>
    </location>
</feature>
<comment type="similarity">
    <text evidence="1">Belongs to the beta/gamma-crystallin family.</text>
</comment>
<dbReference type="Pfam" id="PF00030">
    <property type="entry name" value="Crystall"/>
    <property type="match status" value="6"/>
</dbReference>
<feature type="compositionally biased region" description="Polar residues" evidence="3">
    <location>
        <begin position="195"/>
        <end position="208"/>
    </location>
</feature>
<dbReference type="Pfam" id="PF00652">
    <property type="entry name" value="Ricin_B_lectin"/>
    <property type="match status" value="1"/>
</dbReference>
<dbReference type="GeneTree" id="ENSGT00940000157740"/>
<dbReference type="InterPro" id="IPR050252">
    <property type="entry name" value="Beta/Gamma-Crystallin"/>
</dbReference>
<feature type="compositionally biased region" description="Low complexity" evidence="3">
    <location>
        <begin position="86"/>
        <end position="106"/>
    </location>
</feature>
<feature type="domain" description="Beta/gamma crystallin 'Greek key'" evidence="4">
    <location>
        <begin position="716"/>
        <end position="758"/>
    </location>
</feature>
<dbReference type="Proteomes" id="UP000694568">
    <property type="component" value="Unplaced"/>
</dbReference>
<evidence type="ECO:0000256" key="1">
    <source>
        <dbReference type="ARBA" id="ARBA00009646"/>
    </source>
</evidence>
<evidence type="ECO:0000313" key="5">
    <source>
        <dbReference type="Ensembl" id="ENSSLUP00000030502.1"/>
    </source>
</evidence>
<dbReference type="InterPro" id="IPR035992">
    <property type="entry name" value="Ricin_B-like_lectins"/>
</dbReference>
<feature type="compositionally biased region" description="Basic and acidic residues" evidence="3">
    <location>
        <begin position="175"/>
        <end position="191"/>
    </location>
</feature>
<dbReference type="InterPro" id="IPR000772">
    <property type="entry name" value="Ricin_B_lectin"/>
</dbReference>
<sequence length="1069" mass="119921">MNSGYSSLSTKLSIKNLPPPKDDESKYRFHKLSLITEANTTEDSQDTVDFSETSTAVTESNGSDIDSDYKWRNRFEGVSHYKPYKTEGSYSGTTSSSSSSSSALPGASAYEHLSNASSSSSSPFSEEHITLGSRLSDRTKCYLSYESEPAGAPRDEWRRSLVEQEEPTAPAGERQGQREGEGESERIKSHWDTQLPVSSFSSAQQTSHDVIDGVKEGDDSDSDSFTGVFKATLVELVSEPAAPPCTPPASPDEDSSNQFDMDNLVDTLKSMGPSLRPRNMGLRGPPPVLVSSLPPIVEDAPITVTPDIPASLTSTTKKMKATGNPPESLTGPYTLPADLGLKRNSQRDTRSPLEMMKLSQQVECIQIQMYIFDQPGMCGQRIEVRSDVIDATPWELQETISIRVIRGGWVLYEKPNFKGEKIALDEGDIELTYPFNPPEEQLQNGQKDGEEQNGEQSGETSDVQTENKPARRFIIGSVRRAVRDYSVPEISLFPEENAEGKKIIFRDTSEDARIFGFPIRANSIIINAGLWLVYAHPFFQGVPRVLEVGGYSNPAAWGVEQPYVGSLHPLKVGEPRVENMSEPQMVIYDKPYFTGKSRTITTNMRDFMTRTDRQQTAFMYKVVLLCNKEGFRGHQYLLEEGEYHDWRVWGGCDAELRSVRVIRADLADPLMVMFEQPEEDREGVEAENTFEVTEAIPDVELFEYKTSTRSIHVVSGAWIVYSHVDFSGNQYILEKGFYNNCADWGSQDTRICSAQPILLVRTTGKLILYTEPDFQGECNIFDRNQEAMAEKLVTKSCRVSGGSWVLYENEQYSGNLYVLSEGDYPNLTSMGCPPNCVVRSAKVVPMTFSVPSISLFGLECLEGREITMDTEIFSMVEEGFNNHILSVRVNRGCWVICEHSNYRGRQFLLEPIEITNWPKFSSIQTIGSMFPVRQKRRYLRIKNKERGHFLSVQGGVEEMKSGRVVVTPEAEPMSDIWFYQDGFIKSKLSPTMSLQVMGNIEPAAKVVLWAETRQPTQTWTAQMRGLITSLTFPGCVLDVKGGKTYDKDHVVIMPEDEERPSQQWEIELL</sequence>
<proteinExistence type="inferred from homology"/>
<feature type="region of interest" description="Disordered" evidence="3">
    <location>
        <begin position="38"/>
        <end position="68"/>
    </location>
</feature>
<feature type="region of interest" description="Disordered" evidence="3">
    <location>
        <begin position="82"/>
        <end position="106"/>
    </location>
</feature>
<feature type="domain" description="Beta/gamma crystallin 'Greek key'" evidence="4">
    <location>
        <begin position="892"/>
        <end position="927"/>
    </location>
</feature>
<dbReference type="Ensembl" id="ENSSLUT00000031459.1">
    <property type="protein sequence ID" value="ENSSLUP00000030502.1"/>
    <property type="gene ID" value="ENSSLUG00000013630.1"/>
</dbReference>
<feature type="domain" description="Beta/gamma crystallin 'Greek key'" evidence="4">
    <location>
        <begin position="621"/>
        <end position="663"/>
    </location>
</feature>
<feature type="region of interest" description="Disordered" evidence="3">
    <location>
        <begin position="162"/>
        <end position="223"/>
    </location>
</feature>
<feature type="region of interest" description="Disordered" evidence="3">
    <location>
        <begin position="433"/>
        <end position="466"/>
    </location>
</feature>
<dbReference type="PROSITE" id="PS50231">
    <property type="entry name" value="RICIN_B_LECTIN"/>
    <property type="match status" value="1"/>
</dbReference>
<dbReference type="InterPro" id="IPR011024">
    <property type="entry name" value="G_crystallin-like"/>
</dbReference>
<accession>A0A8C9Z1S4</accession>
<dbReference type="AlphaFoldDB" id="A0A8C9Z1S4"/>
<organism evidence="5 6">
    <name type="scientific">Sander lucioperca</name>
    <name type="common">Pike-perch</name>
    <name type="synonym">Perca lucioperca</name>
    <dbReference type="NCBI Taxonomy" id="283035"/>
    <lineage>
        <taxon>Eukaryota</taxon>
        <taxon>Metazoa</taxon>
        <taxon>Chordata</taxon>
        <taxon>Craniata</taxon>
        <taxon>Vertebrata</taxon>
        <taxon>Euteleostomi</taxon>
        <taxon>Actinopterygii</taxon>
        <taxon>Neopterygii</taxon>
        <taxon>Teleostei</taxon>
        <taxon>Neoteleostei</taxon>
        <taxon>Acanthomorphata</taxon>
        <taxon>Eupercaria</taxon>
        <taxon>Perciformes</taxon>
        <taxon>Percoidei</taxon>
        <taxon>Percidae</taxon>
        <taxon>Luciopercinae</taxon>
        <taxon>Sander</taxon>
    </lineage>
</organism>
<evidence type="ECO:0000259" key="4">
    <source>
        <dbReference type="PROSITE" id="PS50915"/>
    </source>
</evidence>
<protein>
    <submittedName>
        <fullName evidence="5">PR domain containing 1b, with ZNF domain</fullName>
    </submittedName>
</protein>
<reference evidence="5" key="1">
    <citation type="submission" date="2025-08" db="UniProtKB">
        <authorList>
            <consortium name="Ensembl"/>
        </authorList>
    </citation>
    <scope>IDENTIFICATION</scope>
</reference>
<feature type="domain" description="Beta/gamma crystallin 'Greek key'" evidence="4">
    <location>
        <begin position="802"/>
        <end position="845"/>
    </location>
</feature>
<dbReference type="SMART" id="SM00458">
    <property type="entry name" value="RICIN"/>
    <property type="match status" value="1"/>
</dbReference>
<dbReference type="PANTHER" id="PTHR11818:SF50">
    <property type="entry name" value="BETA_GAMMA CRYSTALLIN DOMAIN-CONTAINING PROTEIN 2"/>
    <property type="match status" value="1"/>
</dbReference>
<feature type="domain" description="Beta/gamma crystallin 'Greek key'" evidence="4">
    <location>
        <begin position="407"/>
        <end position="449"/>
    </location>
</feature>
<dbReference type="SUPFAM" id="SSF50370">
    <property type="entry name" value="Ricin B-like lectins"/>
    <property type="match status" value="1"/>
</dbReference>
<dbReference type="SMART" id="SM00247">
    <property type="entry name" value="XTALbg"/>
    <property type="match status" value="6"/>
</dbReference>
<feature type="domain" description="Beta/gamma crystallin 'Greek key'" evidence="4">
    <location>
        <begin position="764"/>
        <end position="801"/>
    </location>
</feature>